<proteinExistence type="predicted"/>
<dbReference type="AlphaFoldDB" id="A0A382G199"/>
<organism evidence="1">
    <name type="scientific">marine metagenome</name>
    <dbReference type="NCBI Taxonomy" id="408172"/>
    <lineage>
        <taxon>unclassified sequences</taxon>
        <taxon>metagenomes</taxon>
        <taxon>ecological metagenomes</taxon>
    </lineage>
</organism>
<accession>A0A382G199</accession>
<protein>
    <submittedName>
        <fullName evidence="1">Uncharacterized protein</fullName>
    </submittedName>
</protein>
<evidence type="ECO:0000313" key="1">
    <source>
        <dbReference type="EMBL" id="SVB69068.1"/>
    </source>
</evidence>
<gene>
    <name evidence="1" type="ORF">METZ01_LOCUS221922</name>
</gene>
<dbReference type="EMBL" id="UINC01053033">
    <property type="protein sequence ID" value="SVB69068.1"/>
    <property type="molecule type" value="Genomic_DNA"/>
</dbReference>
<name>A0A382G199_9ZZZZ</name>
<sequence>MKSAVLSLLGDLDTLGQIVTQASAPFSDNMSAAVLRWIS</sequence>
<reference evidence="1" key="1">
    <citation type="submission" date="2018-05" db="EMBL/GenBank/DDBJ databases">
        <authorList>
            <person name="Lanie J.A."/>
            <person name="Ng W.-L."/>
            <person name="Kazmierczak K.M."/>
            <person name="Andrzejewski T.M."/>
            <person name="Davidsen T.M."/>
            <person name="Wayne K.J."/>
            <person name="Tettelin H."/>
            <person name="Glass J.I."/>
            <person name="Rusch D."/>
            <person name="Podicherti R."/>
            <person name="Tsui H.-C.T."/>
            <person name="Winkler M.E."/>
        </authorList>
    </citation>
    <scope>NUCLEOTIDE SEQUENCE</scope>
</reference>